<keyword evidence="2" id="KW-0202">Cytokine</keyword>
<dbReference type="GO" id="GO:0005615">
    <property type="term" value="C:extracellular space"/>
    <property type="evidence" value="ECO:0007669"/>
    <property type="project" value="UniProtKB-KW"/>
</dbReference>
<proteinExistence type="predicted"/>
<evidence type="ECO:0000313" key="7">
    <source>
        <dbReference type="Proteomes" id="UP000192220"/>
    </source>
</evidence>
<dbReference type="GeneID" id="106520002"/>
<evidence type="ECO:0000256" key="5">
    <source>
        <dbReference type="SAM" id="SignalP"/>
    </source>
</evidence>
<dbReference type="RefSeq" id="XP_013867347.1">
    <property type="nucleotide sequence ID" value="XM_014011893.1"/>
</dbReference>
<dbReference type="OrthoDB" id="9447832at2759"/>
<evidence type="ECO:0000259" key="6">
    <source>
        <dbReference type="SMART" id="SM00199"/>
    </source>
</evidence>
<dbReference type="CDD" id="cd00272">
    <property type="entry name" value="Chemokine_CC"/>
    <property type="match status" value="1"/>
</dbReference>
<dbReference type="InterPro" id="IPR036048">
    <property type="entry name" value="Interleukin_8-like_sf"/>
</dbReference>
<dbReference type="InterPro" id="IPR039809">
    <property type="entry name" value="Chemokine_b/g/d"/>
</dbReference>
<dbReference type="STRING" id="52670.A0A2I4BHY8"/>
<sequence length="107" mass="12098">MMMMMKSPVTMATCLLLFSSLAILVKEISGSHNPNLCCFGFSSTPLITSQVVRVHKTEPLCPMEGVIFVKKKGKKLERVCVEPSQEWVKNIMMEKENQKPVRTRGRP</sequence>
<evidence type="ECO:0000256" key="4">
    <source>
        <dbReference type="ARBA" id="ARBA00022729"/>
    </source>
</evidence>
<dbReference type="PANTHER" id="PTHR12015">
    <property type="entry name" value="SMALL INDUCIBLE CYTOKINE A"/>
    <property type="match status" value="1"/>
</dbReference>
<keyword evidence="3" id="KW-0964">Secreted</keyword>
<dbReference type="InterPro" id="IPR001811">
    <property type="entry name" value="Chemokine_IL8-like_dom"/>
</dbReference>
<feature type="signal peptide" evidence="5">
    <location>
        <begin position="1"/>
        <end position="30"/>
    </location>
</feature>
<dbReference type="SUPFAM" id="SSF54117">
    <property type="entry name" value="Interleukin 8-like chemokines"/>
    <property type="match status" value="1"/>
</dbReference>
<comment type="subcellular location">
    <subcellularLocation>
        <location evidence="1">Secreted</location>
    </subcellularLocation>
</comment>
<organism evidence="7 8">
    <name type="scientific">Austrofundulus limnaeus</name>
    <name type="common">Annual killifish</name>
    <dbReference type="NCBI Taxonomy" id="52670"/>
    <lineage>
        <taxon>Eukaryota</taxon>
        <taxon>Metazoa</taxon>
        <taxon>Chordata</taxon>
        <taxon>Craniata</taxon>
        <taxon>Vertebrata</taxon>
        <taxon>Euteleostomi</taxon>
        <taxon>Actinopterygii</taxon>
        <taxon>Neopterygii</taxon>
        <taxon>Teleostei</taxon>
        <taxon>Neoteleostei</taxon>
        <taxon>Acanthomorphata</taxon>
        <taxon>Ovalentaria</taxon>
        <taxon>Atherinomorphae</taxon>
        <taxon>Cyprinodontiformes</taxon>
        <taxon>Rivulidae</taxon>
        <taxon>Austrofundulus</taxon>
    </lineage>
</organism>
<feature type="domain" description="Chemokine interleukin-8-like" evidence="6">
    <location>
        <begin position="34"/>
        <end position="95"/>
    </location>
</feature>
<dbReference type="Gene3D" id="2.40.50.40">
    <property type="match status" value="1"/>
</dbReference>
<evidence type="ECO:0000256" key="3">
    <source>
        <dbReference type="ARBA" id="ARBA00022525"/>
    </source>
</evidence>
<dbReference type="Pfam" id="PF00048">
    <property type="entry name" value="IL8"/>
    <property type="match status" value="1"/>
</dbReference>
<dbReference type="AlphaFoldDB" id="A0A2I4BHY8"/>
<dbReference type="GO" id="GO:0008009">
    <property type="term" value="F:chemokine activity"/>
    <property type="evidence" value="ECO:0007669"/>
    <property type="project" value="InterPro"/>
</dbReference>
<dbReference type="PANTHER" id="PTHR12015:SF183">
    <property type="entry name" value="C-C MOTIF CHEMOKINE 3"/>
    <property type="match status" value="1"/>
</dbReference>
<accession>A0A2I4BHY8</accession>
<keyword evidence="4 5" id="KW-0732">Signal</keyword>
<dbReference type="GO" id="GO:0006955">
    <property type="term" value="P:immune response"/>
    <property type="evidence" value="ECO:0007669"/>
    <property type="project" value="InterPro"/>
</dbReference>
<dbReference type="InParanoid" id="A0A2I4BHY8"/>
<keyword evidence="7" id="KW-1185">Reference proteome</keyword>
<dbReference type="KEGG" id="alim:106520002"/>
<evidence type="ECO:0000256" key="2">
    <source>
        <dbReference type="ARBA" id="ARBA00022514"/>
    </source>
</evidence>
<reference evidence="8" key="1">
    <citation type="submission" date="2025-08" db="UniProtKB">
        <authorList>
            <consortium name="RefSeq"/>
        </authorList>
    </citation>
    <scope>IDENTIFICATION</scope>
    <source>
        <strain evidence="8">Quisiro</strain>
        <tissue evidence="8">Liver</tissue>
    </source>
</reference>
<evidence type="ECO:0000256" key="1">
    <source>
        <dbReference type="ARBA" id="ARBA00004613"/>
    </source>
</evidence>
<dbReference type="FunCoup" id="A0A2I4BHY8">
    <property type="interactions" value="528"/>
</dbReference>
<evidence type="ECO:0000313" key="8">
    <source>
        <dbReference type="RefSeq" id="XP_013867347.1"/>
    </source>
</evidence>
<dbReference type="Proteomes" id="UP000192220">
    <property type="component" value="Unplaced"/>
</dbReference>
<name>A0A2I4BHY8_AUSLI</name>
<dbReference type="SMART" id="SM00199">
    <property type="entry name" value="SCY"/>
    <property type="match status" value="1"/>
</dbReference>
<feature type="chain" id="PRO_5014167299" evidence="5">
    <location>
        <begin position="31"/>
        <end position="107"/>
    </location>
</feature>
<protein>
    <submittedName>
        <fullName evidence="8">C-C motif chemokine 4-like</fullName>
    </submittedName>
</protein>
<gene>
    <name evidence="8" type="primary">LOC106520002</name>
</gene>